<evidence type="ECO:0000313" key="13">
    <source>
        <dbReference type="Proteomes" id="UP000016922"/>
    </source>
</evidence>
<keyword evidence="8 11" id="KW-0472">Membrane</keyword>
<evidence type="ECO:0008006" key="14">
    <source>
        <dbReference type="Google" id="ProtNLM"/>
    </source>
</evidence>
<dbReference type="Pfam" id="PF08118">
    <property type="entry name" value="MDM31_MDM32"/>
    <property type="match status" value="1"/>
</dbReference>
<dbReference type="AlphaFoldDB" id="S3D3W3"/>
<evidence type="ECO:0000256" key="1">
    <source>
        <dbReference type="ARBA" id="ARBA00004273"/>
    </source>
</evidence>
<sequence length="725" mass="81830">MTAITNTRAWSRIWDPGSRFLSVKKSTNGYGSASSSRHFSAQTAKKSFCWSKPRSQNAAIKRTSATTKSFASCGFLFINASPNASTTPSMMQCAATVEKSLYSNTTVPGRSIASLSQQAWRREIHTTSRRRRGPIARRNTSSSSNGKAGQKITQNENKKSATPPPSSSTEKSGQAKDSPPSESHGYLHLPHLPQMPHRPTREELLAAATGFWSRLKVRFKWFSIRSTRPWNIDDWSAFASWFVLGNIVWVFVGTTTFFSLVIFSINTVFAQETLARWIGDYLTHSAGIKVVFESAVVPKWKNGVITFHNVFISRRPGQEKAKVKKGSSTSAAAEAAAERQTDLEAKAGEEEEDTNYTQFDLTIGTVNVTLSFVKWWNGKGLLRDVEIKGIRGVVDRTSVHWGSEYVDPRTFRHEHHLGDFEIDSFKMEDLLVTIHQPKGFRPFSVSVFSCELPQLRKQWLFYDFLSANMMSGAFDGSLFTIHPRQTHGLAAANHDEEEEERNPWKKQSRLRIDGLKIDHLNRGVDGPFGWIHEGNVDIVADVMIPAETDDSIAKVMSDFYDRMEATVTSNRYMHILENNPSTRGLNTPERKAAYEERLKRDDDKRFIVMDLRVHLNDVKAAVPLFTRDLSYINQALVRPIVAYINSQKTFIPINCRIVKRASEFDGSWTIFDSGLMEDLSAETYEAFAKDVVDTQQRMRRLRKVGFWSISLAIQALFMGMAGNIA</sequence>
<dbReference type="eggNOG" id="ENOG502QQJG">
    <property type="taxonomic scope" value="Eukaryota"/>
</dbReference>
<evidence type="ECO:0000256" key="4">
    <source>
        <dbReference type="ARBA" id="ARBA00022792"/>
    </source>
</evidence>
<feature type="region of interest" description="Disordered" evidence="10">
    <location>
        <begin position="323"/>
        <end position="351"/>
    </location>
</feature>
<proteinExistence type="inferred from homology"/>
<dbReference type="KEGG" id="glz:GLAREA_11881"/>
<evidence type="ECO:0000256" key="7">
    <source>
        <dbReference type="ARBA" id="ARBA00023128"/>
    </source>
</evidence>
<name>S3D3W3_GLAL2</name>
<keyword evidence="7" id="KW-0496">Mitochondrion</keyword>
<dbReference type="GO" id="GO:0000001">
    <property type="term" value="P:mitochondrion inheritance"/>
    <property type="evidence" value="ECO:0007669"/>
    <property type="project" value="InterPro"/>
</dbReference>
<keyword evidence="6 11" id="KW-1133">Transmembrane helix</keyword>
<evidence type="ECO:0000256" key="10">
    <source>
        <dbReference type="SAM" id="MobiDB-lite"/>
    </source>
</evidence>
<dbReference type="STRING" id="1116229.S3D3W3"/>
<dbReference type="GO" id="GO:0005743">
    <property type="term" value="C:mitochondrial inner membrane"/>
    <property type="evidence" value="ECO:0007669"/>
    <property type="project" value="UniProtKB-SubCell"/>
</dbReference>
<dbReference type="GO" id="GO:0007005">
    <property type="term" value="P:mitochondrion organization"/>
    <property type="evidence" value="ECO:0007669"/>
    <property type="project" value="InterPro"/>
</dbReference>
<dbReference type="RefSeq" id="XP_008080854.1">
    <property type="nucleotide sequence ID" value="XM_008082663.1"/>
</dbReference>
<dbReference type="Proteomes" id="UP000016922">
    <property type="component" value="Unassembled WGS sequence"/>
</dbReference>
<accession>S3D3W3</accession>
<feature type="transmembrane region" description="Helical" evidence="11">
    <location>
        <begin position="704"/>
        <end position="724"/>
    </location>
</feature>
<feature type="region of interest" description="Disordered" evidence="10">
    <location>
        <begin position="117"/>
        <end position="192"/>
    </location>
</feature>
<keyword evidence="13" id="KW-1185">Reference proteome</keyword>
<comment type="similarity">
    <text evidence="2">Belongs to the MDM31/MDM32 family.</text>
</comment>
<comment type="function">
    <text evidence="9">Involved in the organization of the mitochondrial membranes and the global structure of the mitochondria. Also required for mitochondrial distribution and mobility as well as for the maintenance of mitochondrial DNA nucleoids structures.</text>
</comment>
<comment type="subcellular location">
    <subcellularLocation>
        <location evidence="1">Mitochondrion inner membrane</location>
    </subcellularLocation>
</comment>
<dbReference type="HOGENOM" id="CLU_016236_1_0_1"/>
<reference evidence="12 13" key="1">
    <citation type="journal article" date="2013" name="BMC Genomics">
        <title>Genomics-driven discovery of the pneumocandin biosynthetic gene cluster in the fungus Glarea lozoyensis.</title>
        <authorList>
            <person name="Chen L."/>
            <person name="Yue Q."/>
            <person name="Zhang X."/>
            <person name="Xiang M."/>
            <person name="Wang C."/>
            <person name="Li S."/>
            <person name="Che Y."/>
            <person name="Ortiz-Lopez F.J."/>
            <person name="Bills G.F."/>
            <person name="Liu X."/>
            <person name="An Z."/>
        </authorList>
    </citation>
    <scope>NUCLEOTIDE SEQUENCE [LARGE SCALE GENOMIC DNA]</scope>
    <source>
        <strain evidence="13">ATCC 20868 / MF5171</strain>
    </source>
</reference>
<feature type="compositionally biased region" description="Polar residues" evidence="10">
    <location>
        <begin position="138"/>
        <end position="155"/>
    </location>
</feature>
<feature type="transmembrane region" description="Helical" evidence="11">
    <location>
        <begin position="238"/>
        <end position="263"/>
    </location>
</feature>
<evidence type="ECO:0000256" key="11">
    <source>
        <dbReference type="SAM" id="Phobius"/>
    </source>
</evidence>
<feature type="compositionally biased region" description="Basic and acidic residues" evidence="10">
    <location>
        <begin position="336"/>
        <end position="348"/>
    </location>
</feature>
<evidence type="ECO:0000256" key="2">
    <source>
        <dbReference type="ARBA" id="ARBA00005687"/>
    </source>
</evidence>
<evidence type="ECO:0000256" key="8">
    <source>
        <dbReference type="ARBA" id="ARBA00023136"/>
    </source>
</evidence>
<keyword evidence="5" id="KW-0809">Transit peptide</keyword>
<dbReference type="PANTHER" id="PTHR31068">
    <property type="entry name" value="MITOCHONDRIAL DISTRIBUTION AND MORPHOLOGY PROTEIN 31"/>
    <property type="match status" value="1"/>
</dbReference>
<evidence type="ECO:0000256" key="3">
    <source>
        <dbReference type="ARBA" id="ARBA00022692"/>
    </source>
</evidence>
<evidence type="ECO:0000256" key="5">
    <source>
        <dbReference type="ARBA" id="ARBA00022946"/>
    </source>
</evidence>
<dbReference type="InterPro" id="IPR012571">
    <property type="entry name" value="Mdm31/Mdm32"/>
</dbReference>
<dbReference type="OrthoDB" id="17678at2759"/>
<dbReference type="GeneID" id="19470922"/>
<protein>
    <recommendedName>
        <fullName evidence="14">Mitochondrial distribution and morphology protein 31</fullName>
    </recommendedName>
</protein>
<evidence type="ECO:0000313" key="12">
    <source>
        <dbReference type="EMBL" id="EPE31799.1"/>
    </source>
</evidence>
<keyword evidence="3 11" id="KW-0812">Transmembrane</keyword>
<dbReference type="OMA" id="DFLCAEN"/>
<evidence type="ECO:0000256" key="9">
    <source>
        <dbReference type="ARBA" id="ARBA00025191"/>
    </source>
</evidence>
<dbReference type="PANTHER" id="PTHR31068:SF0">
    <property type="entry name" value="MITOCHONDRIAL DISTRIBUTION AND MORPHOLOGY PROTEIN 31"/>
    <property type="match status" value="1"/>
</dbReference>
<gene>
    <name evidence="12" type="ORF">GLAREA_11881</name>
</gene>
<evidence type="ECO:0000256" key="6">
    <source>
        <dbReference type="ARBA" id="ARBA00022989"/>
    </source>
</evidence>
<organism evidence="12 13">
    <name type="scientific">Glarea lozoyensis (strain ATCC 20868 / MF5171)</name>
    <dbReference type="NCBI Taxonomy" id="1116229"/>
    <lineage>
        <taxon>Eukaryota</taxon>
        <taxon>Fungi</taxon>
        <taxon>Dikarya</taxon>
        <taxon>Ascomycota</taxon>
        <taxon>Pezizomycotina</taxon>
        <taxon>Leotiomycetes</taxon>
        <taxon>Helotiales</taxon>
        <taxon>Helotiaceae</taxon>
        <taxon>Glarea</taxon>
    </lineage>
</organism>
<keyword evidence="4" id="KW-0999">Mitochondrion inner membrane</keyword>
<dbReference type="EMBL" id="KE145360">
    <property type="protein sequence ID" value="EPE31799.1"/>
    <property type="molecule type" value="Genomic_DNA"/>
</dbReference>